<dbReference type="Proteomes" id="UP000772434">
    <property type="component" value="Unassembled WGS sequence"/>
</dbReference>
<feature type="signal peptide" evidence="2">
    <location>
        <begin position="1"/>
        <end position="20"/>
    </location>
</feature>
<feature type="compositionally biased region" description="Basic and acidic residues" evidence="1">
    <location>
        <begin position="201"/>
        <end position="215"/>
    </location>
</feature>
<feature type="chain" id="PRO_5040237017" evidence="2">
    <location>
        <begin position="21"/>
        <end position="358"/>
    </location>
</feature>
<dbReference type="AlphaFoldDB" id="A0A9P5TWJ3"/>
<dbReference type="PROSITE" id="PS51257">
    <property type="entry name" value="PROKAR_LIPOPROTEIN"/>
    <property type="match status" value="1"/>
</dbReference>
<proteinExistence type="predicted"/>
<feature type="region of interest" description="Disordered" evidence="1">
    <location>
        <begin position="168"/>
        <end position="262"/>
    </location>
</feature>
<comment type="caution">
    <text evidence="3">The sequence shown here is derived from an EMBL/GenBank/DDBJ whole genome shotgun (WGS) entry which is preliminary data.</text>
</comment>
<sequence length="358" mass="38512">MRFSTLIAATAIVFTACSSAAYIPARESRSLDNGCPGENGVDVHIDVPGGHSDNPIHTLSRRAQSVVCGTAYPQCIGHYKCSKKGKISELADANPPRSVLGDVGVRSLRRRSMQVKRPYLYSRLLKRTVRSFHDYPPSHPLSTGSSVLSPRKASTCLRMTLKSEGYSRLEQSVRRKRLKPGENDQEDEISREADMTSGSFEKAEVNAKAVEEKKLQHQRKLARSVNPAAPSSKLRVEKSGVKTLLKSSPQAAPRSGPSGERRVQGGALVVAANAAKHSIKNHNVPEKRPAAGVKHHAVGPAASVGSRAEPWLSRPTPPTPPHDDHVAVPARSLGGADLLFLGLIGPTSPGADWGSSWF</sequence>
<evidence type="ECO:0000313" key="4">
    <source>
        <dbReference type="Proteomes" id="UP000772434"/>
    </source>
</evidence>
<reference evidence="3" key="1">
    <citation type="submission" date="2020-11" db="EMBL/GenBank/DDBJ databases">
        <authorList>
            <consortium name="DOE Joint Genome Institute"/>
            <person name="Ahrendt S."/>
            <person name="Riley R."/>
            <person name="Andreopoulos W."/>
            <person name="Labutti K."/>
            <person name="Pangilinan J."/>
            <person name="Ruiz-Duenas F.J."/>
            <person name="Barrasa J.M."/>
            <person name="Sanchez-Garcia M."/>
            <person name="Camarero S."/>
            <person name="Miyauchi S."/>
            <person name="Serrano A."/>
            <person name="Linde D."/>
            <person name="Babiker R."/>
            <person name="Drula E."/>
            <person name="Ayuso-Fernandez I."/>
            <person name="Pacheco R."/>
            <person name="Padilla G."/>
            <person name="Ferreira P."/>
            <person name="Barriuso J."/>
            <person name="Kellner H."/>
            <person name="Castanera R."/>
            <person name="Alfaro M."/>
            <person name="Ramirez L."/>
            <person name="Pisabarro A.G."/>
            <person name="Kuo A."/>
            <person name="Tritt A."/>
            <person name="Lipzen A."/>
            <person name="He G."/>
            <person name="Yan M."/>
            <person name="Ng V."/>
            <person name="Cullen D."/>
            <person name="Martin F."/>
            <person name="Rosso M.-N."/>
            <person name="Henrissat B."/>
            <person name="Hibbett D."/>
            <person name="Martinez A.T."/>
            <person name="Grigoriev I.V."/>
        </authorList>
    </citation>
    <scope>NUCLEOTIDE SEQUENCE</scope>
    <source>
        <strain evidence="3">AH 40177</strain>
    </source>
</reference>
<organism evidence="3 4">
    <name type="scientific">Rhodocollybia butyracea</name>
    <dbReference type="NCBI Taxonomy" id="206335"/>
    <lineage>
        <taxon>Eukaryota</taxon>
        <taxon>Fungi</taxon>
        <taxon>Dikarya</taxon>
        <taxon>Basidiomycota</taxon>
        <taxon>Agaricomycotina</taxon>
        <taxon>Agaricomycetes</taxon>
        <taxon>Agaricomycetidae</taxon>
        <taxon>Agaricales</taxon>
        <taxon>Marasmiineae</taxon>
        <taxon>Omphalotaceae</taxon>
        <taxon>Rhodocollybia</taxon>
    </lineage>
</organism>
<gene>
    <name evidence="3" type="ORF">BDP27DRAFT_1377217</name>
</gene>
<keyword evidence="2" id="KW-0732">Signal</keyword>
<evidence type="ECO:0000256" key="2">
    <source>
        <dbReference type="SAM" id="SignalP"/>
    </source>
</evidence>
<feature type="region of interest" description="Disordered" evidence="1">
    <location>
        <begin position="299"/>
        <end position="327"/>
    </location>
</feature>
<keyword evidence="4" id="KW-1185">Reference proteome</keyword>
<dbReference type="EMBL" id="JADNRY010001000">
    <property type="protein sequence ID" value="KAF9022782.1"/>
    <property type="molecule type" value="Genomic_DNA"/>
</dbReference>
<evidence type="ECO:0000313" key="3">
    <source>
        <dbReference type="EMBL" id="KAF9022782.1"/>
    </source>
</evidence>
<name>A0A9P5TWJ3_9AGAR</name>
<protein>
    <submittedName>
        <fullName evidence="3">Uncharacterized protein</fullName>
    </submittedName>
</protein>
<evidence type="ECO:0000256" key="1">
    <source>
        <dbReference type="SAM" id="MobiDB-lite"/>
    </source>
</evidence>
<accession>A0A9P5TWJ3</accession>